<dbReference type="SUPFAM" id="SSF102588">
    <property type="entry name" value="LmbE-like"/>
    <property type="match status" value="1"/>
</dbReference>
<protein>
    <submittedName>
        <fullName evidence="1">PIG-L</fullName>
    </submittedName>
</protein>
<name>A0A060CBY0_9GAMM</name>
<feature type="non-terminal residue" evidence="1">
    <location>
        <position position="129"/>
    </location>
</feature>
<evidence type="ECO:0000313" key="1">
    <source>
        <dbReference type="EMBL" id="AIA90256.1"/>
    </source>
</evidence>
<dbReference type="InterPro" id="IPR003737">
    <property type="entry name" value="GlcNAc_PI_deacetylase-related"/>
</dbReference>
<accession>A0A060CBY0</accession>
<sequence length="129" mass="14543">DRFTVDELVSLIGDDGRRRFQVKYLFVVAHPDDEVLGAGALIHKLHMRGEETAVFVLNSIDTTRYLDNPDGLECDLERSGEVVGVGQMIVSDYTDSEFHNASHRKMVQDIERVIAEVKPDFIFHASPGR</sequence>
<dbReference type="InterPro" id="IPR024078">
    <property type="entry name" value="LmbE-like_dom_sf"/>
</dbReference>
<proteinExistence type="predicted"/>
<dbReference type="Gene3D" id="3.40.50.10320">
    <property type="entry name" value="LmbE-like"/>
    <property type="match status" value="1"/>
</dbReference>
<dbReference type="EMBL" id="KF122957">
    <property type="protein sequence ID" value="AIA90256.1"/>
    <property type="molecule type" value="Genomic_DNA"/>
</dbReference>
<dbReference type="AlphaFoldDB" id="A0A060CBY0"/>
<reference evidence="1" key="1">
    <citation type="journal article" date="2013" name="Environ. Microbiol.">
        <title>Seasonally variable intestinal metagenomes of the red palm weevil (Rhynchophorus ferrugineus).</title>
        <authorList>
            <person name="Jia S."/>
            <person name="Zhang X."/>
            <person name="Zhang G."/>
            <person name="Yin A."/>
            <person name="Zhang S."/>
            <person name="Li F."/>
            <person name="Wang L."/>
            <person name="Zhao D."/>
            <person name="Yun Q."/>
            <person name="Tala"/>
            <person name="Wang J."/>
            <person name="Sun G."/>
            <person name="Baabdullah M."/>
            <person name="Yu X."/>
            <person name="Hu S."/>
            <person name="Al-Mssallem I.S."/>
            <person name="Yu J."/>
        </authorList>
    </citation>
    <scope>NUCLEOTIDE SEQUENCE</scope>
</reference>
<organism evidence="1">
    <name type="scientific">uncultured Shewanella sp</name>
    <dbReference type="NCBI Taxonomy" id="173975"/>
    <lineage>
        <taxon>Bacteria</taxon>
        <taxon>Pseudomonadati</taxon>
        <taxon>Pseudomonadota</taxon>
        <taxon>Gammaproteobacteria</taxon>
        <taxon>Alteromonadales</taxon>
        <taxon>Shewanellaceae</taxon>
        <taxon>Shewanella</taxon>
        <taxon>environmental samples</taxon>
    </lineage>
</organism>
<dbReference type="Pfam" id="PF02585">
    <property type="entry name" value="PIG-L"/>
    <property type="match status" value="1"/>
</dbReference>
<feature type="non-terminal residue" evidence="1">
    <location>
        <position position="1"/>
    </location>
</feature>